<organism evidence="2 3">
    <name type="scientific">Aldrovandia affinis</name>
    <dbReference type="NCBI Taxonomy" id="143900"/>
    <lineage>
        <taxon>Eukaryota</taxon>
        <taxon>Metazoa</taxon>
        <taxon>Chordata</taxon>
        <taxon>Craniata</taxon>
        <taxon>Vertebrata</taxon>
        <taxon>Euteleostomi</taxon>
        <taxon>Actinopterygii</taxon>
        <taxon>Neopterygii</taxon>
        <taxon>Teleostei</taxon>
        <taxon>Notacanthiformes</taxon>
        <taxon>Halosauridae</taxon>
        <taxon>Aldrovandia</taxon>
    </lineage>
</organism>
<feature type="compositionally biased region" description="Low complexity" evidence="1">
    <location>
        <begin position="56"/>
        <end position="67"/>
    </location>
</feature>
<keyword evidence="3" id="KW-1185">Reference proteome</keyword>
<name>A0AAD7SUQ9_9TELE</name>
<accession>A0AAD7SUQ9</accession>
<dbReference type="Proteomes" id="UP001221898">
    <property type="component" value="Unassembled WGS sequence"/>
</dbReference>
<sequence length="158" mass="16900">MVTGNEMLALCGSFPGPDGRRVLPQGQIGRSICLARLLHVALKGQTLPSRQRRRLPCPSSGSAAAPSLDGTASVSPSPFMPTLLSALQDKLLVPPRARDSCCPLLIPPPLLHFNLGCTLDGLRCAFGRRDLQCCQTDCRCDPAGTRAPYSPHIKTLDK</sequence>
<feature type="region of interest" description="Disordered" evidence="1">
    <location>
        <begin position="49"/>
        <end position="73"/>
    </location>
</feature>
<reference evidence="2" key="1">
    <citation type="journal article" date="2023" name="Science">
        <title>Genome structures resolve the early diversification of teleost fishes.</title>
        <authorList>
            <person name="Parey E."/>
            <person name="Louis A."/>
            <person name="Montfort J."/>
            <person name="Bouchez O."/>
            <person name="Roques C."/>
            <person name="Iampietro C."/>
            <person name="Lluch J."/>
            <person name="Castinel A."/>
            <person name="Donnadieu C."/>
            <person name="Desvignes T."/>
            <person name="Floi Bucao C."/>
            <person name="Jouanno E."/>
            <person name="Wen M."/>
            <person name="Mejri S."/>
            <person name="Dirks R."/>
            <person name="Jansen H."/>
            <person name="Henkel C."/>
            <person name="Chen W.J."/>
            <person name="Zahm M."/>
            <person name="Cabau C."/>
            <person name="Klopp C."/>
            <person name="Thompson A.W."/>
            <person name="Robinson-Rechavi M."/>
            <person name="Braasch I."/>
            <person name="Lecointre G."/>
            <person name="Bobe J."/>
            <person name="Postlethwait J.H."/>
            <person name="Berthelot C."/>
            <person name="Roest Crollius H."/>
            <person name="Guiguen Y."/>
        </authorList>
    </citation>
    <scope>NUCLEOTIDE SEQUENCE</scope>
    <source>
        <strain evidence="2">NC1722</strain>
    </source>
</reference>
<comment type="caution">
    <text evidence="2">The sequence shown here is derived from an EMBL/GenBank/DDBJ whole genome shotgun (WGS) entry which is preliminary data.</text>
</comment>
<proteinExistence type="predicted"/>
<evidence type="ECO:0000313" key="3">
    <source>
        <dbReference type="Proteomes" id="UP001221898"/>
    </source>
</evidence>
<dbReference type="EMBL" id="JAINUG010000032">
    <property type="protein sequence ID" value="KAJ8409028.1"/>
    <property type="molecule type" value="Genomic_DNA"/>
</dbReference>
<gene>
    <name evidence="2" type="ORF">AAFF_G00240490</name>
</gene>
<dbReference type="AlphaFoldDB" id="A0AAD7SUQ9"/>
<evidence type="ECO:0000313" key="2">
    <source>
        <dbReference type="EMBL" id="KAJ8409028.1"/>
    </source>
</evidence>
<evidence type="ECO:0000256" key="1">
    <source>
        <dbReference type="SAM" id="MobiDB-lite"/>
    </source>
</evidence>
<protein>
    <submittedName>
        <fullName evidence="2">Uncharacterized protein</fullName>
    </submittedName>
</protein>